<dbReference type="PANTHER" id="PTHR34145">
    <property type="entry name" value="OS02G0105600 PROTEIN"/>
    <property type="match status" value="1"/>
</dbReference>
<feature type="domain" description="F-box" evidence="1">
    <location>
        <begin position="38"/>
        <end position="86"/>
    </location>
</feature>
<gene>
    <name evidence="2" type="ORF">PVK06_028612</name>
</gene>
<comment type="caution">
    <text evidence="2">The sequence shown here is derived from an EMBL/GenBank/DDBJ whole genome shotgun (WGS) entry which is preliminary data.</text>
</comment>
<accession>A0ABR0P451</accession>
<reference evidence="2 3" key="1">
    <citation type="submission" date="2023-03" db="EMBL/GenBank/DDBJ databases">
        <title>WGS of Gossypium arboreum.</title>
        <authorList>
            <person name="Yu D."/>
        </authorList>
    </citation>
    <scope>NUCLEOTIDE SEQUENCE [LARGE SCALE GENOMIC DNA]</scope>
    <source>
        <tissue evidence="2">Leaf</tissue>
    </source>
</reference>
<dbReference type="InterPro" id="IPR032675">
    <property type="entry name" value="LRR_dom_sf"/>
</dbReference>
<dbReference type="Pfam" id="PF23622">
    <property type="entry name" value="LRR_At1g61320_AtMIF1"/>
    <property type="match status" value="1"/>
</dbReference>
<evidence type="ECO:0000313" key="3">
    <source>
        <dbReference type="Proteomes" id="UP001358586"/>
    </source>
</evidence>
<protein>
    <recommendedName>
        <fullName evidence="1">F-box domain-containing protein</fullName>
    </recommendedName>
</protein>
<dbReference type="EMBL" id="JARKNE010000008">
    <property type="protein sequence ID" value="KAK5813164.1"/>
    <property type="molecule type" value="Genomic_DNA"/>
</dbReference>
<dbReference type="SUPFAM" id="SSF52047">
    <property type="entry name" value="RNI-like"/>
    <property type="match status" value="1"/>
</dbReference>
<evidence type="ECO:0000313" key="2">
    <source>
        <dbReference type="EMBL" id="KAK5813164.1"/>
    </source>
</evidence>
<organism evidence="2 3">
    <name type="scientific">Gossypium arboreum</name>
    <name type="common">Tree cotton</name>
    <name type="synonym">Gossypium nanking</name>
    <dbReference type="NCBI Taxonomy" id="29729"/>
    <lineage>
        <taxon>Eukaryota</taxon>
        <taxon>Viridiplantae</taxon>
        <taxon>Streptophyta</taxon>
        <taxon>Embryophyta</taxon>
        <taxon>Tracheophyta</taxon>
        <taxon>Spermatophyta</taxon>
        <taxon>Magnoliopsida</taxon>
        <taxon>eudicotyledons</taxon>
        <taxon>Gunneridae</taxon>
        <taxon>Pentapetalae</taxon>
        <taxon>rosids</taxon>
        <taxon>malvids</taxon>
        <taxon>Malvales</taxon>
        <taxon>Malvaceae</taxon>
        <taxon>Malvoideae</taxon>
        <taxon>Gossypium</taxon>
    </lineage>
</organism>
<dbReference type="Pfam" id="PF00646">
    <property type="entry name" value="F-box"/>
    <property type="match status" value="1"/>
</dbReference>
<proteinExistence type="predicted"/>
<dbReference type="InterPro" id="IPR036047">
    <property type="entry name" value="F-box-like_dom_sf"/>
</dbReference>
<dbReference type="InterPro" id="IPR053772">
    <property type="entry name" value="At1g61320/At1g61330-like"/>
</dbReference>
<dbReference type="Gene3D" id="3.80.10.10">
    <property type="entry name" value="Ribonuclease Inhibitor"/>
    <property type="match status" value="1"/>
</dbReference>
<name>A0ABR0P451_GOSAR</name>
<dbReference type="Proteomes" id="UP001358586">
    <property type="component" value="Chromosome 8"/>
</dbReference>
<keyword evidence="3" id="KW-1185">Reference proteome</keyword>
<dbReference type="PROSITE" id="PS50181">
    <property type="entry name" value="FBOX"/>
    <property type="match status" value="1"/>
</dbReference>
<evidence type="ECO:0000259" key="1">
    <source>
        <dbReference type="PROSITE" id="PS50181"/>
    </source>
</evidence>
<sequence length="557" mass="64030">MEVVMDSSLRRLVNRRLEWLEMTKDQVSDWNAGTTRRRDRLSALPNTVLFRILSKMPMDSVVRTSILSKRWSNLWKHTQGVDFHSLPFSDNQADYSPITRCLELLLSPQIIKFTTVGHVSERSNPDVQRWVNFALSKNVRQLTIGLMSVSLARRFFQLPDSLFSNRSKILEHLVLSFVDFKPPRPGQPIAASVFSSLKLLVLTNCKLADATVDLCLRKCVPLEELVINMCEGLKNVNISGPNLRLISFRCLEDSDDGEFRSLRVDAPLVGNLVYSGDLTKFYLNNCPVLQILHLQGREEPMNEAYTVHVRELIDQIRHVNTMILNFAVVEFVAKEYYTRGIPFQTFQNLTHVFWYGPLKSPNAVYNLVAFLGDSPSLIEIAVDFRGESGAVFCQCISEGHVADEYEEGESSQRNPYEVGNLEKLEIAEVRCFSGFDGEMLLVRLLLEKAVNLRKLWLFWRLGDLSVMHDNVLQDITKSGYPQQLSDTIQEEANSIIATILNFRKASPRVRIKFGQEWRIESWWLLFNSLITCCQINQCLILTNIYSVYDFRRRHFGD</sequence>
<dbReference type="SUPFAM" id="SSF81383">
    <property type="entry name" value="F-box domain"/>
    <property type="match status" value="1"/>
</dbReference>
<dbReference type="InterPro" id="IPR001810">
    <property type="entry name" value="F-box_dom"/>
</dbReference>
<dbReference type="InterPro" id="IPR055357">
    <property type="entry name" value="LRR_At1g61320_AtMIF1"/>
</dbReference>
<dbReference type="Gene3D" id="1.20.1280.50">
    <property type="match status" value="1"/>
</dbReference>
<dbReference type="PANTHER" id="PTHR34145:SF28">
    <property type="entry name" value="F-BOX DOMAIN-CONTAINING PROTEIN"/>
    <property type="match status" value="1"/>
</dbReference>